<accession>A0AA39K0U1</accession>
<dbReference type="RefSeq" id="XP_060327638.1">
    <property type="nucleotide sequence ID" value="XM_060483173.1"/>
</dbReference>
<feature type="region of interest" description="Disordered" evidence="2">
    <location>
        <begin position="27"/>
        <end position="67"/>
    </location>
</feature>
<dbReference type="GeneID" id="85366721"/>
<name>A0AA39K0U1_ARMTA</name>
<feature type="compositionally biased region" description="Acidic residues" evidence="2">
    <location>
        <begin position="236"/>
        <end position="259"/>
    </location>
</feature>
<feature type="compositionally biased region" description="Polar residues" evidence="2">
    <location>
        <begin position="388"/>
        <end position="410"/>
    </location>
</feature>
<proteinExistence type="predicted"/>
<dbReference type="EMBL" id="JAUEPS010000033">
    <property type="protein sequence ID" value="KAK0451301.1"/>
    <property type="molecule type" value="Genomic_DNA"/>
</dbReference>
<keyword evidence="1" id="KW-0175">Coiled coil</keyword>
<reference evidence="3" key="1">
    <citation type="submission" date="2023-06" db="EMBL/GenBank/DDBJ databases">
        <authorList>
            <consortium name="Lawrence Berkeley National Laboratory"/>
            <person name="Ahrendt S."/>
            <person name="Sahu N."/>
            <person name="Indic B."/>
            <person name="Wong-Bajracharya J."/>
            <person name="Merenyi Z."/>
            <person name="Ke H.-M."/>
            <person name="Monk M."/>
            <person name="Kocsube S."/>
            <person name="Drula E."/>
            <person name="Lipzen A."/>
            <person name="Balint B."/>
            <person name="Henrissat B."/>
            <person name="Andreopoulos B."/>
            <person name="Martin F.M."/>
            <person name="Harder C.B."/>
            <person name="Rigling D."/>
            <person name="Ford K.L."/>
            <person name="Foster G.D."/>
            <person name="Pangilinan J."/>
            <person name="Papanicolaou A."/>
            <person name="Barry K."/>
            <person name="LaButti K."/>
            <person name="Viragh M."/>
            <person name="Koriabine M."/>
            <person name="Yan M."/>
            <person name="Riley R."/>
            <person name="Champramary S."/>
            <person name="Plett K.L."/>
            <person name="Tsai I.J."/>
            <person name="Slot J."/>
            <person name="Sipos G."/>
            <person name="Plett J."/>
            <person name="Nagy L.G."/>
            <person name="Grigoriev I.V."/>
        </authorList>
    </citation>
    <scope>NUCLEOTIDE SEQUENCE</scope>
    <source>
        <strain evidence="3">CCBAS 213</strain>
    </source>
</reference>
<feature type="region of interest" description="Disordered" evidence="2">
    <location>
        <begin position="224"/>
        <end position="418"/>
    </location>
</feature>
<evidence type="ECO:0000256" key="2">
    <source>
        <dbReference type="SAM" id="MobiDB-lite"/>
    </source>
</evidence>
<evidence type="ECO:0000313" key="3">
    <source>
        <dbReference type="EMBL" id="KAK0451301.1"/>
    </source>
</evidence>
<evidence type="ECO:0000313" key="4">
    <source>
        <dbReference type="Proteomes" id="UP001175211"/>
    </source>
</evidence>
<protein>
    <submittedName>
        <fullName evidence="3">Uncharacterized protein</fullName>
    </submittedName>
</protein>
<evidence type="ECO:0000256" key="1">
    <source>
        <dbReference type="SAM" id="Coils"/>
    </source>
</evidence>
<organism evidence="3 4">
    <name type="scientific">Armillaria tabescens</name>
    <name type="common">Ringless honey mushroom</name>
    <name type="synonym">Agaricus tabescens</name>
    <dbReference type="NCBI Taxonomy" id="1929756"/>
    <lineage>
        <taxon>Eukaryota</taxon>
        <taxon>Fungi</taxon>
        <taxon>Dikarya</taxon>
        <taxon>Basidiomycota</taxon>
        <taxon>Agaricomycotina</taxon>
        <taxon>Agaricomycetes</taxon>
        <taxon>Agaricomycetidae</taxon>
        <taxon>Agaricales</taxon>
        <taxon>Marasmiineae</taxon>
        <taxon>Physalacriaceae</taxon>
        <taxon>Desarmillaria</taxon>
    </lineage>
</organism>
<feature type="compositionally biased region" description="Polar residues" evidence="2">
    <location>
        <begin position="28"/>
        <end position="50"/>
    </location>
</feature>
<dbReference type="AlphaFoldDB" id="A0AA39K0U1"/>
<gene>
    <name evidence="3" type="ORF">EV420DRAFT_710664</name>
</gene>
<comment type="caution">
    <text evidence="3">The sequence shown here is derived from an EMBL/GenBank/DDBJ whole genome shotgun (WGS) entry which is preliminary data.</text>
</comment>
<keyword evidence="4" id="KW-1185">Reference proteome</keyword>
<sequence length="418" mass="47336">MEGAGSSYLYTGGHQGNPGVVQEFVNETFATSNEPSTRSELLTSPSQETGAVQRHRRRRNGPSERFRRERELIHGQASHQQLLRLLINQEYEANKMRKAMVVVLERLEQETQRASAAEEFSAQLVQRFQLLNEGRLKMHEELIEAKKQLEMYRIQYNHARSEIKRGEEVLETVSGQLQNAERDAVRARSQCPQDRKQKRAVLEALIEGRRMGMLSGYAQAQREIGEFRPPQIAGTEEYESEEEEEEEFEEEEEEDEYEEPPQQAVPRTDTASSYYVVPAPPQPVVYAAPPTVPSTHTVSPTGTEEPLPPPSPSVREFHVEVPPAEYPPSYHHPQYASAPDNFIPTLDASGTISMPPPHEWNSSMRAASPQPEPDKKGKGKARNDDNFSEYSYTAPGQTTSFNASVDTLTWSRDLGTRW</sequence>
<feature type="compositionally biased region" description="Basic and acidic residues" evidence="2">
    <location>
        <begin position="372"/>
        <end position="385"/>
    </location>
</feature>
<feature type="coiled-coil region" evidence="1">
    <location>
        <begin position="142"/>
        <end position="190"/>
    </location>
</feature>
<dbReference type="Proteomes" id="UP001175211">
    <property type="component" value="Unassembled WGS sequence"/>
</dbReference>
<feature type="compositionally biased region" description="Low complexity" evidence="2">
    <location>
        <begin position="284"/>
        <end position="301"/>
    </location>
</feature>